<dbReference type="InterPro" id="IPR038718">
    <property type="entry name" value="SNF2-like_sf"/>
</dbReference>
<dbReference type="InterPro" id="IPR027417">
    <property type="entry name" value="P-loop_NTPase"/>
</dbReference>
<evidence type="ECO:0000256" key="3">
    <source>
        <dbReference type="ARBA" id="ARBA00022741"/>
    </source>
</evidence>
<dbReference type="Pfam" id="PF00176">
    <property type="entry name" value="SNF2-rel_dom"/>
    <property type="match status" value="1"/>
</dbReference>
<keyword evidence="8" id="KW-0539">Nucleus</keyword>
<dbReference type="CDD" id="cd18793">
    <property type="entry name" value="SF2_C_SNF"/>
    <property type="match status" value="1"/>
</dbReference>
<dbReference type="Gene3D" id="3.40.50.300">
    <property type="entry name" value="P-loop containing nucleotide triphosphate hydrolases"/>
    <property type="match status" value="1"/>
</dbReference>
<evidence type="ECO:0000313" key="14">
    <source>
        <dbReference type="Proteomes" id="UP000660262"/>
    </source>
</evidence>
<dbReference type="InterPro" id="IPR014001">
    <property type="entry name" value="Helicase_ATP-bd"/>
</dbReference>
<dbReference type="GO" id="GO:0004386">
    <property type="term" value="F:helicase activity"/>
    <property type="evidence" value="ECO:0007669"/>
    <property type="project" value="UniProtKB-KW"/>
</dbReference>
<evidence type="ECO:0000259" key="11">
    <source>
        <dbReference type="PROSITE" id="PS51192"/>
    </source>
</evidence>
<dbReference type="EMBL" id="BNJQ01000032">
    <property type="protein sequence ID" value="GHP10928.1"/>
    <property type="molecule type" value="Genomic_DNA"/>
</dbReference>
<gene>
    <name evidence="13" type="ORF">PPROV_000965800</name>
</gene>
<dbReference type="InterPro" id="IPR049730">
    <property type="entry name" value="SNF2/RAD54-like_C"/>
</dbReference>
<keyword evidence="6" id="KW-0067">ATP-binding</keyword>
<feature type="region of interest" description="Disordered" evidence="10">
    <location>
        <begin position="1"/>
        <end position="23"/>
    </location>
</feature>
<keyword evidence="4" id="KW-0378">Hydrolase</keyword>
<proteinExistence type="inferred from homology"/>
<evidence type="ECO:0000256" key="4">
    <source>
        <dbReference type="ARBA" id="ARBA00022801"/>
    </source>
</evidence>
<keyword evidence="3" id="KW-0547">Nucleotide-binding</keyword>
<accession>A0A830HVE5</accession>
<dbReference type="Gene3D" id="3.40.50.10810">
    <property type="entry name" value="Tandem AAA-ATPase domain"/>
    <property type="match status" value="1"/>
</dbReference>
<dbReference type="PANTHER" id="PTHR10799">
    <property type="entry name" value="SNF2/RAD54 HELICASE FAMILY"/>
    <property type="match status" value="1"/>
</dbReference>
<evidence type="ECO:0000256" key="5">
    <source>
        <dbReference type="ARBA" id="ARBA00022806"/>
    </source>
</evidence>
<dbReference type="SUPFAM" id="SSF52540">
    <property type="entry name" value="P-loop containing nucleoside triphosphate hydrolases"/>
    <property type="match status" value="2"/>
</dbReference>
<sequence>MGSPPAAAAAAAPSSAARQGDPVAVDAPDAEVIVGVDQTLLEEELLLEAERLKKQSEEKQNQQQEQQLHTAALSGAEAANGVTPALSADRFHQLNVLLDQTSLYSMFLSEQMETLDQQTANDDAGAEPPSKRKKANGADAEKPGTSNGKTAELLPLMTGGEMRDYQLKGVKWMISLYQNGLNGILADQMGLGKTVQTIGFISHLRSKNVLGPYLIVAPLSTLPNWISEFARWAPSIPAILYHGSKQERAAIRNSKLRIPRSQAVDESFPVICTSYEIVIADRKFLQKYHFKYIVVDEGHRLKNFDCKLVRELRTIPTNNKLLLTGTPLQNNLPELWSLLNFLLPDVFTSLGDFQSWFDFTADDVGGEGAGREGESASPEEQRAKVVSKLHNILRPFLLRRLKADVETSLPRKKEMILYAQMTKTQRDINKKLVEKTIEEAMRKLAAAGTSMGGGALTSLNNTLMQCRKNCNHPDLITGPYDGSLVFPPIDELVKQCGKMQLLDRLLKKLKARGHKVLIFSQMTKMLDLLEYYLEGKGITPCRIDGNVSYQDRQRFMKEFNSNPEVFCFLLSTRAGGLGINLTAADTVIIYDSDWNPHQDMQAMDRCHRIGQTRPVHVYRLCTSHSVEGRMLERANSKLKLMRIVMKKGEFEDKQLKKVADQKEGGGASGMKAEELLEMLKDDIKQENISQSADITDGMLERLLDRSDLVDGGKTAAKGKDLPTVGVGYEVVEEKDGASLLANVE</sequence>
<reference evidence="13" key="1">
    <citation type="submission" date="2020-10" db="EMBL/GenBank/DDBJ databases">
        <title>Unveiling of a novel bifunctional photoreceptor, Dualchrome1, isolated from a cosmopolitan green alga.</title>
        <authorList>
            <person name="Suzuki S."/>
            <person name="Kawachi M."/>
        </authorList>
    </citation>
    <scope>NUCLEOTIDE SEQUENCE</scope>
    <source>
        <strain evidence="13">NIES 2893</strain>
    </source>
</reference>
<dbReference type="AlphaFoldDB" id="A0A830HVE5"/>
<comment type="similarity">
    <text evidence="2">Belongs to the SNF2/RAD54 helicase family.</text>
</comment>
<comment type="subcellular location">
    <subcellularLocation>
        <location evidence="1">Nucleus</location>
    </subcellularLocation>
</comment>
<evidence type="ECO:0000256" key="8">
    <source>
        <dbReference type="ARBA" id="ARBA00023242"/>
    </source>
</evidence>
<dbReference type="OrthoDB" id="5857104at2759"/>
<keyword evidence="14" id="KW-1185">Reference proteome</keyword>
<keyword evidence="5" id="KW-0347">Helicase</keyword>
<protein>
    <submittedName>
        <fullName evidence="13">Class II histone deacetylase complex subunits 2 and 3</fullName>
    </submittedName>
</protein>
<dbReference type="SMART" id="SM00490">
    <property type="entry name" value="HELICc"/>
    <property type="match status" value="1"/>
</dbReference>
<dbReference type="Pfam" id="PF00271">
    <property type="entry name" value="Helicase_C"/>
    <property type="match status" value="1"/>
</dbReference>
<dbReference type="GO" id="GO:0005524">
    <property type="term" value="F:ATP binding"/>
    <property type="evidence" value="ECO:0007669"/>
    <property type="project" value="UniProtKB-KW"/>
</dbReference>
<name>A0A830HVE5_9CHLO</name>
<feature type="compositionally biased region" description="Low complexity" evidence="10">
    <location>
        <begin position="1"/>
        <end position="17"/>
    </location>
</feature>
<evidence type="ECO:0000256" key="6">
    <source>
        <dbReference type="ARBA" id="ARBA00022840"/>
    </source>
</evidence>
<dbReference type="Proteomes" id="UP000660262">
    <property type="component" value="Unassembled WGS sequence"/>
</dbReference>
<feature type="region of interest" description="Disordered" evidence="10">
    <location>
        <begin position="115"/>
        <end position="152"/>
    </location>
</feature>
<dbReference type="GO" id="GO:0005634">
    <property type="term" value="C:nucleus"/>
    <property type="evidence" value="ECO:0007669"/>
    <property type="project" value="UniProtKB-SubCell"/>
</dbReference>
<dbReference type="PROSITE" id="PS51192">
    <property type="entry name" value="HELICASE_ATP_BIND_1"/>
    <property type="match status" value="1"/>
</dbReference>
<evidence type="ECO:0000256" key="10">
    <source>
        <dbReference type="SAM" id="MobiDB-lite"/>
    </source>
</evidence>
<feature type="domain" description="Helicase ATP-binding" evidence="11">
    <location>
        <begin position="174"/>
        <end position="345"/>
    </location>
</feature>
<feature type="domain" description="Helicase C-terminal" evidence="12">
    <location>
        <begin position="501"/>
        <end position="649"/>
    </location>
</feature>
<comment type="caution">
    <text evidence="13">The sequence shown here is derived from an EMBL/GenBank/DDBJ whole genome shotgun (WGS) entry which is preliminary data.</text>
</comment>
<feature type="coiled-coil region" evidence="9">
    <location>
        <begin position="42"/>
        <end position="69"/>
    </location>
</feature>
<evidence type="ECO:0000256" key="2">
    <source>
        <dbReference type="ARBA" id="ARBA00007025"/>
    </source>
</evidence>
<evidence type="ECO:0000313" key="13">
    <source>
        <dbReference type="EMBL" id="GHP10928.1"/>
    </source>
</evidence>
<dbReference type="InterPro" id="IPR001650">
    <property type="entry name" value="Helicase_C-like"/>
</dbReference>
<dbReference type="FunFam" id="3.40.50.10810:FF:000015">
    <property type="entry name" value="lymphoid-specific helicase isoform X1"/>
    <property type="match status" value="1"/>
</dbReference>
<evidence type="ECO:0000256" key="1">
    <source>
        <dbReference type="ARBA" id="ARBA00004123"/>
    </source>
</evidence>
<dbReference type="GO" id="GO:0016787">
    <property type="term" value="F:hydrolase activity"/>
    <property type="evidence" value="ECO:0007669"/>
    <property type="project" value="UniProtKB-KW"/>
</dbReference>
<dbReference type="InterPro" id="IPR000330">
    <property type="entry name" value="SNF2_N"/>
</dbReference>
<organism evidence="13 14">
    <name type="scientific">Pycnococcus provasolii</name>
    <dbReference type="NCBI Taxonomy" id="41880"/>
    <lineage>
        <taxon>Eukaryota</taxon>
        <taxon>Viridiplantae</taxon>
        <taxon>Chlorophyta</taxon>
        <taxon>Pseudoscourfieldiophyceae</taxon>
        <taxon>Pseudoscourfieldiales</taxon>
        <taxon>Pycnococcaceae</taxon>
        <taxon>Pycnococcus</taxon>
    </lineage>
</organism>
<dbReference type="SMART" id="SM00487">
    <property type="entry name" value="DEXDc"/>
    <property type="match status" value="1"/>
</dbReference>
<dbReference type="PROSITE" id="PS51194">
    <property type="entry name" value="HELICASE_CTER"/>
    <property type="match status" value="1"/>
</dbReference>
<evidence type="ECO:0000256" key="9">
    <source>
        <dbReference type="SAM" id="Coils"/>
    </source>
</evidence>
<keyword evidence="7 9" id="KW-0175">Coiled coil</keyword>
<evidence type="ECO:0000256" key="7">
    <source>
        <dbReference type="ARBA" id="ARBA00023054"/>
    </source>
</evidence>
<evidence type="ECO:0000259" key="12">
    <source>
        <dbReference type="PROSITE" id="PS51194"/>
    </source>
</evidence>